<organism evidence="1 2">
    <name type="scientific">Granulicatella seriolae</name>
    <dbReference type="NCBI Taxonomy" id="2967226"/>
    <lineage>
        <taxon>Bacteria</taxon>
        <taxon>Bacillati</taxon>
        <taxon>Bacillota</taxon>
        <taxon>Bacilli</taxon>
        <taxon>Lactobacillales</taxon>
        <taxon>Carnobacteriaceae</taxon>
        <taxon>Granulicatella</taxon>
    </lineage>
</organism>
<accession>A0ABT1WLV5</accession>
<reference evidence="1" key="3">
    <citation type="journal article" date="2023" name="Microbiol. Resour. Announc.">
        <title>Draft Genome Sequence of Granulicatella sp. Strain S8, Isolated from a Marine Fish, Seriola quinqueradiata.</title>
        <authorList>
            <person name="Lee M."/>
            <person name="Farooq A."/>
            <person name="Jeong J.B."/>
            <person name="Jung M.Y."/>
        </authorList>
    </citation>
    <scope>NUCLEOTIDE SEQUENCE</scope>
    <source>
        <strain evidence="1">S8</strain>
    </source>
</reference>
<reference evidence="1" key="1">
    <citation type="submission" date="2022-07" db="EMBL/GenBank/DDBJ databases">
        <authorList>
            <person name="Jung M.-Y."/>
            <person name="Lee M."/>
        </authorList>
    </citation>
    <scope>NUCLEOTIDE SEQUENCE</scope>
    <source>
        <strain evidence="1">S8</strain>
    </source>
</reference>
<name>A0ABT1WLV5_9LACT</name>
<dbReference type="SUPFAM" id="SSF52540">
    <property type="entry name" value="P-loop containing nucleoside triphosphate hydrolases"/>
    <property type="match status" value="1"/>
</dbReference>
<gene>
    <name evidence="1" type="ORF">NPA36_02705</name>
</gene>
<dbReference type="PANTHER" id="PTHR37816:SF3">
    <property type="entry name" value="MODULATES DNA TOPOLOGY"/>
    <property type="match status" value="1"/>
</dbReference>
<dbReference type="PANTHER" id="PTHR37816">
    <property type="entry name" value="YALI0E33011P"/>
    <property type="match status" value="1"/>
</dbReference>
<dbReference type="NCBIfam" id="NF005576">
    <property type="entry name" value="PRK07261.1"/>
    <property type="match status" value="1"/>
</dbReference>
<dbReference type="InterPro" id="IPR027417">
    <property type="entry name" value="P-loop_NTPase"/>
</dbReference>
<evidence type="ECO:0000313" key="1">
    <source>
        <dbReference type="EMBL" id="MCQ9209451.1"/>
    </source>
</evidence>
<dbReference type="Proteomes" id="UP001059480">
    <property type="component" value="Unassembled WGS sequence"/>
</dbReference>
<evidence type="ECO:0000313" key="2">
    <source>
        <dbReference type="Proteomes" id="UP001059480"/>
    </source>
</evidence>
<proteinExistence type="predicted"/>
<dbReference type="EMBL" id="JANHNZ010000002">
    <property type="protein sequence ID" value="MCQ9209451.1"/>
    <property type="molecule type" value="Genomic_DNA"/>
</dbReference>
<dbReference type="Gene3D" id="3.40.50.300">
    <property type="entry name" value="P-loop containing nucleotide triphosphate hydrolases"/>
    <property type="match status" value="1"/>
</dbReference>
<sequence>MKIALLGFSASGKSTLAKWLAQTYQLPLLHLDTIQFTANWQDRPLEEGQAMVKEFMSQDSWVIDGNYRKFFQAERLEEADMIIFMNFPVYRALPRAIKRYISFHGKTRSDMADDCIEKLDWTFMKWILKDGRTPMIKDHYKSLQQTYPEKWIELTSQKDINAFMTQIEQKENG</sequence>
<reference evidence="1" key="2">
    <citation type="journal article" date="2023" name="Curr. Microbiol.">
        <title>Granulicatella seriolae sp. nov., a Novel Facultative Anaerobe Isolated from Yellowtail Marine Fish.</title>
        <authorList>
            <person name="Lee M."/>
            <person name="Choi Y.J."/>
            <person name="Farooq A."/>
            <person name="Jeong J.B."/>
            <person name="Jung M.Y."/>
        </authorList>
    </citation>
    <scope>NUCLEOTIDE SEQUENCE</scope>
    <source>
        <strain evidence="1">S8</strain>
    </source>
</reference>
<protein>
    <submittedName>
        <fullName evidence="1">DNA topology modulation protein</fullName>
    </submittedName>
</protein>
<keyword evidence="2" id="KW-1185">Reference proteome</keyword>
<dbReference type="InterPro" id="IPR052922">
    <property type="entry name" value="Cytidylate_Kinase-2"/>
</dbReference>
<comment type="caution">
    <text evidence="1">The sequence shown here is derived from an EMBL/GenBank/DDBJ whole genome shotgun (WGS) entry which is preliminary data.</text>
</comment>
<dbReference type="RefSeq" id="WP_256944566.1">
    <property type="nucleotide sequence ID" value="NZ_JANHNZ010000002.1"/>
</dbReference>